<dbReference type="EC" id="2.7.-.-" evidence="13"/>
<evidence type="ECO:0000256" key="7">
    <source>
        <dbReference type="ARBA" id="ARBA00022692"/>
    </source>
</evidence>
<comment type="similarity">
    <text evidence="2">Belongs to the protein kinase superfamily. ADCK protein kinase family.</text>
</comment>
<dbReference type="GO" id="GO:0010795">
    <property type="term" value="P:regulation of ubiquinone biosynthetic process"/>
    <property type="evidence" value="ECO:0007669"/>
    <property type="project" value="UniProtKB-UniRule"/>
</dbReference>
<evidence type="ECO:0000256" key="8">
    <source>
        <dbReference type="ARBA" id="ARBA00022741"/>
    </source>
</evidence>
<sequence length="549" mass="62462">MSRLGRMAHIVRVAGKYRLDEFVDASRLPAPARALLAINPWRLTASPAASRGDRLRHALEELGPVFIKFGQLLSTRRDLMPTDIADALAQLQDNVAPFPESESVALIEQSLGQSVKTLFARFDTTPMASASVAQVHSAALHDGREVVVKVVRPGIEAVIRKDLALMYTLARLVQRYLPDGPRLRPVEVVNDYEHTILDELDLAREAANASQLRRNFEGSDLLYVPEVHWDFTRHNVLVMERIYGIPVTDMQQLEARKVDLKVLGERGVEIFFTQVLRDSFFHADMHPGNIFVDASDPDKPSYIAIDCAIIGSLSESDQYYLARNLLAIFQRDYHEVARLHVECGWVAPDTRLQDFESAMRAVCEPIFEKPISEISFGQLLIYLFRTARRFDMQVQPQLVLLQKTLLNIEGLGRQLYPKLNLWDTAQPFLENWIEERYSPQSVIKRLQRQAPSWLEQLPQLPDALFESLQQSRDMQQRYDRQRQELEAQARLSRHALRKRRRYYLAALACALAAIITVPDATSAVLEAPPASWVLTGLALLLLWPTGKQD</sequence>
<organism evidence="15 16">
    <name type="scientific">Parahalioglobus pacificus</name>
    <dbReference type="NCBI Taxonomy" id="930806"/>
    <lineage>
        <taxon>Bacteria</taxon>
        <taxon>Pseudomonadati</taxon>
        <taxon>Pseudomonadota</taxon>
        <taxon>Gammaproteobacteria</taxon>
        <taxon>Cellvibrionales</taxon>
        <taxon>Halieaceae</taxon>
        <taxon>Parahalioglobus</taxon>
    </lineage>
</organism>
<evidence type="ECO:0000256" key="1">
    <source>
        <dbReference type="ARBA" id="ARBA00005020"/>
    </source>
</evidence>
<comment type="pathway">
    <text evidence="1 13">Cofactor biosynthesis; ubiquinone biosynthesis [regulation].</text>
</comment>
<dbReference type="InterPro" id="IPR045308">
    <property type="entry name" value="UbiB_bact"/>
</dbReference>
<dbReference type="RefSeq" id="WP_189477586.1">
    <property type="nucleotide sequence ID" value="NZ_BMYM01000002.1"/>
</dbReference>
<comment type="function">
    <text evidence="13">Is probably a protein kinase regulator of UbiI activity which is involved in aerobic coenzyme Q (ubiquinone) biosynthesis.</text>
</comment>
<proteinExistence type="inferred from homology"/>
<keyword evidence="8 13" id="KW-0547">Nucleotide-binding</keyword>
<evidence type="ECO:0000256" key="12">
    <source>
        <dbReference type="ARBA" id="ARBA00023136"/>
    </source>
</evidence>
<dbReference type="Pfam" id="PF03109">
    <property type="entry name" value="ABC1"/>
    <property type="match status" value="1"/>
</dbReference>
<dbReference type="InterPro" id="IPR011009">
    <property type="entry name" value="Kinase-like_dom_sf"/>
</dbReference>
<evidence type="ECO:0000256" key="4">
    <source>
        <dbReference type="ARBA" id="ARBA00022519"/>
    </source>
</evidence>
<keyword evidence="11 13" id="KW-1133">Transmembrane helix</keyword>
<keyword evidence="16" id="KW-1185">Reference proteome</keyword>
<reference evidence="15" key="1">
    <citation type="journal article" date="2014" name="Int. J. Syst. Evol. Microbiol.">
        <title>Complete genome sequence of Corynebacterium casei LMG S-19264T (=DSM 44701T), isolated from a smear-ripened cheese.</title>
        <authorList>
            <consortium name="US DOE Joint Genome Institute (JGI-PGF)"/>
            <person name="Walter F."/>
            <person name="Albersmeier A."/>
            <person name="Kalinowski J."/>
            <person name="Ruckert C."/>
        </authorList>
    </citation>
    <scope>NUCLEOTIDE SEQUENCE</scope>
    <source>
        <strain evidence="15">KCTC 23430</strain>
    </source>
</reference>
<reference evidence="15" key="2">
    <citation type="submission" date="2020-09" db="EMBL/GenBank/DDBJ databases">
        <authorList>
            <person name="Sun Q."/>
            <person name="Kim S."/>
        </authorList>
    </citation>
    <scope>NUCLEOTIDE SEQUENCE</scope>
    <source>
        <strain evidence="15">KCTC 23430</strain>
    </source>
</reference>
<dbReference type="GO" id="GO:0005886">
    <property type="term" value="C:plasma membrane"/>
    <property type="evidence" value="ECO:0007669"/>
    <property type="project" value="UniProtKB-UniRule"/>
</dbReference>
<feature type="binding site" evidence="13">
    <location>
        <begin position="127"/>
        <end position="135"/>
    </location>
    <ligand>
        <name>ATP</name>
        <dbReference type="ChEBI" id="CHEBI:30616"/>
    </ligand>
</feature>
<dbReference type="SUPFAM" id="SSF56112">
    <property type="entry name" value="Protein kinase-like (PK-like)"/>
    <property type="match status" value="1"/>
</dbReference>
<dbReference type="Proteomes" id="UP000644693">
    <property type="component" value="Unassembled WGS sequence"/>
</dbReference>
<accession>A0A919CL70</accession>
<dbReference type="CDD" id="cd13972">
    <property type="entry name" value="UbiB"/>
    <property type="match status" value="1"/>
</dbReference>
<dbReference type="GO" id="GO:0006744">
    <property type="term" value="P:ubiquinone biosynthetic process"/>
    <property type="evidence" value="ECO:0007669"/>
    <property type="project" value="UniProtKB-KW"/>
</dbReference>
<feature type="domain" description="ABC1 atypical kinase-like" evidence="14">
    <location>
        <begin position="90"/>
        <end position="339"/>
    </location>
</feature>
<comment type="similarity">
    <text evidence="13">Belongs to the ABC1 family. UbiB subfamily.</text>
</comment>
<dbReference type="GO" id="GO:0004672">
    <property type="term" value="F:protein kinase activity"/>
    <property type="evidence" value="ECO:0007669"/>
    <property type="project" value="UniProtKB-UniRule"/>
</dbReference>
<evidence type="ECO:0000256" key="13">
    <source>
        <dbReference type="HAMAP-Rule" id="MF_00414"/>
    </source>
</evidence>
<dbReference type="PANTHER" id="PTHR10566:SF113">
    <property type="entry name" value="PROTEIN ACTIVITY OF BC1 COMPLEX KINASE 7, CHLOROPLASTIC"/>
    <property type="match status" value="1"/>
</dbReference>
<evidence type="ECO:0000256" key="9">
    <source>
        <dbReference type="ARBA" id="ARBA00022777"/>
    </source>
</evidence>
<evidence type="ECO:0000313" key="15">
    <source>
        <dbReference type="EMBL" id="GHD34018.1"/>
    </source>
</evidence>
<dbReference type="HAMAP" id="MF_00414">
    <property type="entry name" value="UbiB"/>
    <property type="match status" value="1"/>
</dbReference>
<keyword evidence="6 13" id="KW-0831">Ubiquinone biosynthesis</keyword>
<dbReference type="InterPro" id="IPR004147">
    <property type="entry name" value="ABC1_dom"/>
</dbReference>
<keyword evidence="9 13" id="KW-0418">Kinase</keyword>
<evidence type="ECO:0000256" key="2">
    <source>
        <dbReference type="ARBA" id="ARBA00009670"/>
    </source>
</evidence>
<evidence type="ECO:0000256" key="10">
    <source>
        <dbReference type="ARBA" id="ARBA00022840"/>
    </source>
</evidence>
<dbReference type="GO" id="GO:0005524">
    <property type="term" value="F:ATP binding"/>
    <property type="evidence" value="ECO:0007669"/>
    <property type="project" value="UniProtKB-KW"/>
</dbReference>
<dbReference type="PANTHER" id="PTHR10566">
    <property type="entry name" value="CHAPERONE-ACTIVITY OF BC1 COMPLEX CABC1 -RELATED"/>
    <property type="match status" value="1"/>
</dbReference>
<dbReference type="InterPro" id="IPR010232">
    <property type="entry name" value="UbiB"/>
</dbReference>
<evidence type="ECO:0000256" key="5">
    <source>
        <dbReference type="ARBA" id="ARBA00022679"/>
    </source>
</evidence>
<keyword evidence="3 13" id="KW-1003">Cell membrane</keyword>
<dbReference type="AlphaFoldDB" id="A0A919CL70"/>
<comment type="caution">
    <text evidence="15">The sequence shown here is derived from an EMBL/GenBank/DDBJ whole genome shotgun (WGS) entry which is preliminary data.</text>
</comment>
<keyword evidence="4" id="KW-0997">Cell inner membrane</keyword>
<name>A0A919CL70_9GAMM</name>
<evidence type="ECO:0000256" key="11">
    <source>
        <dbReference type="ARBA" id="ARBA00022989"/>
    </source>
</evidence>
<dbReference type="EMBL" id="BMYM01000002">
    <property type="protein sequence ID" value="GHD34018.1"/>
    <property type="molecule type" value="Genomic_DNA"/>
</dbReference>
<evidence type="ECO:0000256" key="6">
    <source>
        <dbReference type="ARBA" id="ARBA00022688"/>
    </source>
</evidence>
<evidence type="ECO:0000313" key="16">
    <source>
        <dbReference type="Proteomes" id="UP000644693"/>
    </source>
</evidence>
<evidence type="ECO:0000256" key="3">
    <source>
        <dbReference type="ARBA" id="ARBA00022475"/>
    </source>
</evidence>
<evidence type="ECO:0000259" key="14">
    <source>
        <dbReference type="Pfam" id="PF03109"/>
    </source>
</evidence>
<dbReference type="NCBIfam" id="NF003404">
    <property type="entry name" value="PRK04750.1"/>
    <property type="match status" value="1"/>
</dbReference>
<dbReference type="InterPro" id="IPR050154">
    <property type="entry name" value="UbiB_kinase"/>
</dbReference>
<dbReference type="NCBIfam" id="TIGR01982">
    <property type="entry name" value="UbiB"/>
    <property type="match status" value="1"/>
</dbReference>
<keyword evidence="7 13" id="KW-0812">Transmembrane</keyword>
<feature type="binding site" evidence="13">
    <location>
        <position position="149"/>
    </location>
    <ligand>
        <name>ATP</name>
        <dbReference type="ChEBI" id="CHEBI:30616"/>
    </ligand>
</feature>
<keyword evidence="12 13" id="KW-0472">Membrane</keyword>
<protein>
    <recommendedName>
        <fullName evidence="13">Probable protein kinase UbiB</fullName>
        <ecNumber evidence="13">2.7.-.-</ecNumber>
    </recommendedName>
    <alternativeName>
        <fullName evidence="13">Ubiquinone biosynthesis protein UbiB</fullName>
    </alternativeName>
</protein>
<gene>
    <name evidence="13 15" type="primary">ubiB</name>
    <name evidence="15" type="ORF">GCM10007053_19200</name>
</gene>
<feature type="active site" description="Proton acceptor" evidence="13">
    <location>
        <position position="284"/>
    </location>
</feature>
<keyword evidence="10 13" id="KW-0067">ATP-binding</keyword>
<keyword evidence="5 13" id="KW-0808">Transferase</keyword>